<keyword evidence="1" id="KW-0547">Nucleotide-binding</keyword>
<dbReference type="PANTHER" id="PTHR24223">
    <property type="entry name" value="ATP-BINDING CASSETTE SUB-FAMILY C"/>
    <property type="match status" value="1"/>
</dbReference>
<dbReference type="GO" id="GO:0005524">
    <property type="term" value="F:ATP binding"/>
    <property type="evidence" value="ECO:0007669"/>
    <property type="project" value="UniProtKB-KW"/>
</dbReference>
<feature type="domain" description="ABC transporter" evidence="3">
    <location>
        <begin position="21"/>
        <end position="103"/>
    </location>
</feature>
<organism evidence="4 5">
    <name type="scientific">Parascaris univalens</name>
    <name type="common">Nematode worm</name>
    <dbReference type="NCBI Taxonomy" id="6257"/>
    <lineage>
        <taxon>Eukaryota</taxon>
        <taxon>Metazoa</taxon>
        <taxon>Ecdysozoa</taxon>
        <taxon>Nematoda</taxon>
        <taxon>Chromadorea</taxon>
        <taxon>Rhabditida</taxon>
        <taxon>Spirurina</taxon>
        <taxon>Ascaridomorpha</taxon>
        <taxon>Ascaridoidea</taxon>
        <taxon>Ascarididae</taxon>
        <taxon>Parascaris</taxon>
    </lineage>
</organism>
<dbReference type="InterPro" id="IPR003439">
    <property type="entry name" value="ABC_transporter-like_ATP-bd"/>
</dbReference>
<reference evidence="5" key="1">
    <citation type="submission" date="2022-11" db="UniProtKB">
        <authorList>
            <consortium name="WormBaseParasite"/>
        </authorList>
    </citation>
    <scope>IDENTIFICATION</scope>
</reference>
<evidence type="ECO:0000259" key="3">
    <source>
        <dbReference type="Pfam" id="PF00005"/>
    </source>
</evidence>
<dbReference type="InterPro" id="IPR050173">
    <property type="entry name" value="ABC_transporter_C-like"/>
</dbReference>
<accession>A0A915A8D9</accession>
<evidence type="ECO:0000313" key="5">
    <source>
        <dbReference type="WBParaSite" id="PgE604_g001_t01"/>
    </source>
</evidence>
<protein>
    <submittedName>
        <fullName evidence="5">ABC transporter domain-containing protein</fullName>
    </submittedName>
</protein>
<sequence length="135" mass="14825">DLRQPLQITDATFAWQDGFSVKNVTVDGNAGTVIGLVGPVGSGKSTFLLGILGETDVTARHIGIRQNTVHEGFAYVAQSCWLRRGTVRENIVCDAEFDARFYEEVIRVTALKPDIQASRFACCSCRFHSVVAELF</sequence>
<dbReference type="AlphaFoldDB" id="A0A915A8D9"/>
<dbReference type="GO" id="GO:0016887">
    <property type="term" value="F:ATP hydrolysis activity"/>
    <property type="evidence" value="ECO:0007669"/>
    <property type="project" value="InterPro"/>
</dbReference>
<name>A0A915A8D9_PARUN</name>
<dbReference type="Proteomes" id="UP000887569">
    <property type="component" value="Unplaced"/>
</dbReference>
<dbReference type="PANTHER" id="PTHR24223:SF330">
    <property type="entry name" value="ATP-BINDING CASSETTE SUB-FAMILY C MEMBER 10"/>
    <property type="match status" value="1"/>
</dbReference>
<dbReference type="Pfam" id="PF00005">
    <property type="entry name" value="ABC_tran"/>
    <property type="match status" value="1"/>
</dbReference>
<dbReference type="GO" id="GO:0042626">
    <property type="term" value="F:ATPase-coupled transmembrane transporter activity"/>
    <property type="evidence" value="ECO:0007669"/>
    <property type="project" value="TreeGrafter"/>
</dbReference>
<dbReference type="WBParaSite" id="PgE604_g001_t01">
    <property type="protein sequence ID" value="PgE604_g001_t01"/>
    <property type="gene ID" value="PgE604_g001"/>
</dbReference>
<proteinExistence type="predicted"/>
<dbReference type="InterPro" id="IPR027417">
    <property type="entry name" value="P-loop_NTPase"/>
</dbReference>
<dbReference type="SUPFAM" id="SSF52540">
    <property type="entry name" value="P-loop containing nucleoside triphosphate hydrolases"/>
    <property type="match status" value="1"/>
</dbReference>
<keyword evidence="2" id="KW-0067">ATP-binding</keyword>
<evidence type="ECO:0000256" key="1">
    <source>
        <dbReference type="ARBA" id="ARBA00022741"/>
    </source>
</evidence>
<evidence type="ECO:0000313" key="4">
    <source>
        <dbReference type="Proteomes" id="UP000887569"/>
    </source>
</evidence>
<dbReference type="GO" id="GO:0016020">
    <property type="term" value="C:membrane"/>
    <property type="evidence" value="ECO:0007669"/>
    <property type="project" value="TreeGrafter"/>
</dbReference>
<evidence type="ECO:0000256" key="2">
    <source>
        <dbReference type="ARBA" id="ARBA00022840"/>
    </source>
</evidence>
<dbReference type="Gene3D" id="3.40.50.300">
    <property type="entry name" value="P-loop containing nucleotide triphosphate hydrolases"/>
    <property type="match status" value="1"/>
</dbReference>
<keyword evidence="4" id="KW-1185">Reference proteome</keyword>